<gene>
    <name evidence="1" type="ORF">PFISCL1PPCAC_2453</name>
</gene>
<evidence type="ECO:0008006" key="3">
    <source>
        <dbReference type="Google" id="ProtNLM"/>
    </source>
</evidence>
<sequence>GVNAFTYTCNEVKKYFEVSIFISCFDPSLFCLQIPTDSGFATKVYLADANGKIRYSYVATTIADGGCVSSTDNVWTIVVTDGSQGNNIDCSYEFTLLFSSIDTYLITAQSMAKFYSAYNAYNFTVVAPSGGLLVDFSCKDTHEPLHFYTGLGNGADEQMYYYGNSQCDERLSIFAWDTAITINTPYSGDIMMTYWATGPYLSIGSVSYDVLLLGSGKSSNIIQHGKQDKFMKLTPVISEDLKFQIDGFAEMDQTLSNSLSFSTQCTENHCVGTTVPITDKDINLSLGGDILTVNYNTKVGDDQWRDDDLFFIRISSTPYDATVLY</sequence>
<dbReference type="EMBL" id="BTSY01000001">
    <property type="protein sequence ID" value="GMT11156.1"/>
    <property type="molecule type" value="Genomic_DNA"/>
</dbReference>
<organism evidence="1 2">
    <name type="scientific">Pristionchus fissidentatus</name>
    <dbReference type="NCBI Taxonomy" id="1538716"/>
    <lineage>
        <taxon>Eukaryota</taxon>
        <taxon>Metazoa</taxon>
        <taxon>Ecdysozoa</taxon>
        <taxon>Nematoda</taxon>
        <taxon>Chromadorea</taxon>
        <taxon>Rhabditida</taxon>
        <taxon>Rhabditina</taxon>
        <taxon>Diplogasteromorpha</taxon>
        <taxon>Diplogasteroidea</taxon>
        <taxon>Neodiplogasteridae</taxon>
        <taxon>Pristionchus</taxon>
    </lineage>
</organism>
<dbReference type="PANTHER" id="PTHR31024">
    <property type="entry name" value="C-TYPE LECTIN"/>
    <property type="match status" value="1"/>
</dbReference>
<dbReference type="PANTHER" id="PTHR31024:SF3">
    <property type="entry name" value="C-TYPE LECTIN-RELATED"/>
    <property type="match status" value="1"/>
</dbReference>
<reference evidence="1" key="1">
    <citation type="submission" date="2023-10" db="EMBL/GenBank/DDBJ databases">
        <title>Genome assembly of Pristionchus species.</title>
        <authorList>
            <person name="Yoshida K."/>
            <person name="Sommer R.J."/>
        </authorList>
    </citation>
    <scope>NUCLEOTIDE SEQUENCE</scope>
    <source>
        <strain evidence="1">RS5133</strain>
    </source>
</reference>
<evidence type="ECO:0000313" key="2">
    <source>
        <dbReference type="Proteomes" id="UP001432322"/>
    </source>
</evidence>
<proteinExistence type="predicted"/>
<evidence type="ECO:0000313" key="1">
    <source>
        <dbReference type="EMBL" id="GMT11156.1"/>
    </source>
</evidence>
<name>A0AAV5UVP2_9BILA</name>
<dbReference type="AlphaFoldDB" id="A0AAV5UVP2"/>
<dbReference type="Proteomes" id="UP001432322">
    <property type="component" value="Unassembled WGS sequence"/>
</dbReference>
<accession>A0AAV5UVP2</accession>
<keyword evidence="2" id="KW-1185">Reference proteome</keyword>
<feature type="non-terminal residue" evidence="1">
    <location>
        <position position="1"/>
    </location>
</feature>
<comment type="caution">
    <text evidence="1">The sequence shown here is derived from an EMBL/GenBank/DDBJ whole genome shotgun (WGS) entry which is preliminary data.</text>
</comment>
<protein>
    <recommendedName>
        <fullName evidence="3">CUB domain-containing protein</fullName>
    </recommendedName>
</protein>